<evidence type="ECO:0000313" key="3">
    <source>
        <dbReference type="Proteomes" id="UP001201812"/>
    </source>
</evidence>
<organism evidence="2 3">
    <name type="scientific">Ditylenchus destructor</name>
    <dbReference type="NCBI Taxonomy" id="166010"/>
    <lineage>
        <taxon>Eukaryota</taxon>
        <taxon>Metazoa</taxon>
        <taxon>Ecdysozoa</taxon>
        <taxon>Nematoda</taxon>
        <taxon>Chromadorea</taxon>
        <taxon>Rhabditida</taxon>
        <taxon>Tylenchina</taxon>
        <taxon>Tylenchomorpha</taxon>
        <taxon>Sphaerularioidea</taxon>
        <taxon>Anguinidae</taxon>
        <taxon>Anguininae</taxon>
        <taxon>Ditylenchus</taxon>
    </lineage>
</organism>
<accession>A0AAD4MGK5</accession>
<feature type="region of interest" description="Disordered" evidence="1">
    <location>
        <begin position="170"/>
        <end position="190"/>
    </location>
</feature>
<proteinExistence type="predicted"/>
<feature type="compositionally biased region" description="Basic and acidic residues" evidence="1">
    <location>
        <begin position="201"/>
        <end position="218"/>
    </location>
</feature>
<dbReference type="EMBL" id="JAKKPZ010000683">
    <property type="protein sequence ID" value="KAI1693049.1"/>
    <property type="molecule type" value="Genomic_DNA"/>
</dbReference>
<dbReference type="Proteomes" id="UP001201812">
    <property type="component" value="Unassembled WGS sequence"/>
</dbReference>
<evidence type="ECO:0000256" key="1">
    <source>
        <dbReference type="SAM" id="MobiDB-lite"/>
    </source>
</evidence>
<evidence type="ECO:0000313" key="2">
    <source>
        <dbReference type="EMBL" id="KAI1693049.1"/>
    </source>
</evidence>
<dbReference type="AlphaFoldDB" id="A0AAD4MGK5"/>
<sequence>MVESKDQKELQSLCLSFGTQKTTKINSPIVEQAKVGWDGKYKFDFEVPDKIEDNTEGTDNVGTQYTWGVAADSRIFEASATFYLLLADVHYLQTLSHQPVKLKVLKNTTKSIDIYADITGNPIVGLPQQGAGGAKGAAFNKAAVEGVKLGLVKLVDLKTREDLQNQYGITKQITAQPPPEEEPKQKRNPITRLRKALWDGTAKEEAPQKQKSETGVIPDDRKSIWNFWGLKKTQIHPITETEDQENAVEQQSQPLARSQNDEHPSQTSPPASKPDPKSANKSPERESATET</sequence>
<gene>
    <name evidence="2" type="ORF">DdX_20872</name>
</gene>
<comment type="caution">
    <text evidence="2">The sequence shown here is derived from an EMBL/GenBank/DDBJ whole genome shotgun (WGS) entry which is preliminary data.</text>
</comment>
<name>A0AAD4MGK5_9BILA</name>
<reference evidence="2" key="1">
    <citation type="submission" date="2022-01" db="EMBL/GenBank/DDBJ databases">
        <title>Genome Sequence Resource for Two Populations of Ditylenchus destructor, the Migratory Endoparasitic Phytonematode.</title>
        <authorList>
            <person name="Zhang H."/>
            <person name="Lin R."/>
            <person name="Xie B."/>
        </authorList>
    </citation>
    <scope>NUCLEOTIDE SEQUENCE</scope>
    <source>
        <strain evidence="2">BazhouSP</strain>
    </source>
</reference>
<feature type="compositionally biased region" description="Polar residues" evidence="1">
    <location>
        <begin position="247"/>
        <end position="258"/>
    </location>
</feature>
<keyword evidence="3" id="KW-1185">Reference proteome</keyword>
<feature type="region of interest" description="Disordered" evidence="1">
    <location>
        <begin position="238"/>
        <end position="291"/>
    </location>
</feature>
<feature type="compositionally biased region" description="Basic and acidic residues" evidence="1">
    <location>
        <begin position="274"/>
        <end position="291"/>
    </location>
</feature>
<protein>
    <submittedName>
        <fullName evidence="2">Uncharacterized protein</fullName>
    </submittedName>
</protein>
<feature type="region of interest" description="Disordered" evidence="1">
    <location>
        <begin position="199"/>
        <end position="218"/>
    </location>
</feature>